<dbReference type="InterPro" id="IPR002881">
    <property type="entry name" value="DUF58"/>
</dbReference>
<keyword evidence="3" id="KW-1185">Reference proteome</keyword>
<dbReference type="RefSeq" id="WP_315603612.1">
    <property type="nucleotide sequence ID" value="NZ_CP130318.1"/>
</dbReference>
<dbReference type="Proteomes" id="UP001305702">
    <property type="component" value="Chromosome"/>
</dbReference>
<dbReference type="AlphaFoldDB" id="A0AA96RE63"/>
<sequence>MSGRLFPDPGLLLRIEQMSVAAKKRIRGTMQGKRRSRMLGSSMEFADYRMYTPGDDTRQLDWNVYGRTGKAFIKQFMDEQELQVHLYVDVSRSMDFGGTDSHPDHSKFLYARRLAACVGYITLAGYDRVGVKLFGEDMIGQLPVMRGKGSASRLFAFLEQAEVELSGNMKGALMKPSALPRLPGSTWIFSDFLYESGIEETLSYFLAARQEVVVVQVLSPEEVRPDLMGDLRLIDSETGEAKEVAVSRRVLEEYRKTVDRYTRGLQRFCRERGMAYVLAVTDVPVDVTVRRAFRDAGLLF</sequence>
<protein>
    <submittedName>
        <fullName evidence="2">DUF58 domain-containing protein</fullName>
    </submittedName>
</protein>
<organism evidence="2 3">
    <name type="scientific">Paenibacillus aurantius</name>
    <dbReference type="NCBI Taxonomy" id="2918900"/>
    <lineage>
        <taxon>Bacteria</taxon>
        <taxon>Bacillati</taxon>
        <taxon>Bacillota</taxon>
        <taxon>Bacilli</taxon>
        <taxon>Bacillales</taxon>
        <taxon>Paenibacillaceae</taxon>
        <taxon>Paenibacillus</taxon>
    </lineage>
</organism>
<proteinExistence type="predicted"/>
<evidence type="ECO:0000313" key="2">
    <source>
        <dbReference type="EMBL" id="WNQ09838.1"/>
    </source>
</evidence>
<dbReference type="EMBL" id="CP130318">
    <property type="protein sequence ID" value="WNQ09838.1"/>
    <property type="molecule type" value="Genomic_DNA"/>
</dbReference>
<accession>A0AA96RE63</accession>
<dbReference type="PANTHER" id="PTHR33608">
    <property type="entry name" value="BLL2464 PROTEIN"/>
    <property type="match status" value="1"/>
</dbReference>
<dbReference type="SUPFAM" id="SSF53300">
    <property type="entry name" value="vWA-like"/>
    <property type="match status" value="1"/>
</dbReference>
<feature type="domain" description="DUF58" evidence="1">
    <location>
        <begin position="47"/>
        <end position="259"/>
    </location>
</feature>
<reference evidence="2 3" key="1">
    <citation type="submission" date="2022-02" db="EMBL/GenBank/DDBJ databases">
        <title>Paenibacillus sp. MBLB1776 Whole Genome Shotgun Sequencing.</title>
        <authorList>
            <person name="Hwang C.Y."/>
            <person name="Cho E.-S."/>
            <person name="Seo M.-J."/>
        </authorList>
    </citation>
    <scope>NUCLEOTIDE SEQUENCE [LARGE SCALE GENOMIC DNA]</scope>
    <source>
        <strain evidence="2 3">MBLB1776</strain>
    </source>
</reference>
<dbReference type="InterPro" id="IPR036465">
    <property type="entry name" value="vWFA_dom_sf"/>
</dbReference>
<name>A0AA96RE63_9BACL</name>
<evidence type="ECO:0000313" key="3">
    <source>
        <dbReference type="Proteomes" id="UP001305702"/>
    </source>
</evidence>
<dbReference type="Pfam" id="PF01882">
    <property type="entry name" value="DUF58"/>
    <property type="match status" value="1"/>
</dbReference>
<gene>
    <name evidence="2" type="ORF">MJA45_19715</name>
</gene>
<evidence type="ECO:0000259" key="1">
    <source>
        <dbReference type="Pfam" id="PF01882"/>
    </source>
</evidence>
<dbReference type="PANTHER" id="PTHR33608:SF7">
    <property type="entry name" value="DUF58 DOMAIN-CONTAINING PROTEIN"/>
    <property type="match status" value="1"/>
</dbReference>
<dbReference type="KEGG" id="paun:MJA45_19715"/>